<evidence type="ECO:0000256" key="5">
    <source>
        <dbReference type="ARBA" id="ARBA00022692"/>
    </source>
</evidence>
<keyword evidence="8 14" id="KW-0915">Sodium</keyword>
<evidence type="ECO:0000256" key="2">
    <source>
        <dbReference type="ARBA" id="ARBA00006434"/>
    </source>
</evidence>
<evidence type="ECO:0000256" key="8">
    <source>
        <dbReference type="ARBA" id="ARBA00023053"/>
    </source>
</evidence>
<comment type="caution">
    <text evidence="15">The sequence shown here is derived from an EMBL/GenBank/DDBJ whole genome shotgun (WGS) entry which is preliminary data.</text>
</comment>
<feature type="transmembrane region" description="Helical" evidence="14">
    <location>
        <begin position="231"/>
        <end position="254"/>
    </location>
</feature>
<evidence type="ECO:0000256" key="4">
    <source>
        <dbReference type="ARBA" id="ARBA00022475"/>
    </source>
</evidence>
<dbReference type="EMBL" id="PVNO01000026">
    <property type="protein sequence ID" value="PRO68491.1"/>
    <property type="molecule type" value="Genomic_DNA"/>
</dbReference>
<dbReference type="InterPro" id="IPR001734">
    <property type="entry name" value="Na/solute_symporter"/>
</dbReference>
<reference evidence="16" key="1">
    <citation type="journal article" date="2020" name="Int. J. Syst. Evol. Microbiol.">
        <title>Alteromonas alba sp. nov., a marine bacterium isolated from the seawater of the West Pacific Ocean.</title>
        <authorList>
            <person name="Sun C."/>
            <person name="Wu Y.-H."/>
            <person name="Xamxidin M."/>
            <person name="Cheng H."/>
            <person name="Xu X.-W."/>
        </authorList>
    </citation>
    <scope>NUCLEOTIDE SEQUENCE [LARGE SCALE GENOMIC DNA]</scope>
    <source>
        <strain evidence="16">9a2</strain>
    </source>
</reference>
<dbReference type="PANTHER" id="PTHR48086">
    <property type="entry name" value="SODIUM/PROLINE SYMPORTER-RELATED"/>
    <property type="match status" value="1"/>
</dbReference>
<keyword evidence="10 14" id="KW-0472">Membrane</keyword>
<dbReference type="RefSeq" id="WP_105931629.1">
    <property type="nucleotide sequence ID" value="NZ_PVNO01000026.1"/>
</dbReference>
<feature type="transmembrane region" description="Helical" evidence="14">
    <location>
        <begin position="367"/>
        <end position="384"/>
    </location>
</feature>
<evidence type="ECO:0000256" key="1">
    <source>
        <dbReference type="ARBA" id="ARBA00004651"/>
    </source>
</evidence>
<dbReference type="NCBIfam" id="TIGR00813">
    <property type="entry name" value="sss"/>
    <property type="match status" value="1"/>
</dbReference>
<dbReference type="NCBIfam" id="TIGR02121">
    <property type="entry name" value="Na_Pro_sym"/>
    <property type="match status" value="1"/>
</dbReference>
<feature type="transmembrane region" description="Helical" evidence="14">
    <location>
        <begin position="191"/>
        <end position="211"/>
    </location>
</feature>
<evidence type="ECO:0000313" key="16">
    <source>
        <dbReference type="Proteomes" id="UP000239539"/>
    </source>
</evidence>
<keyword evidence="14" id="KW-0997">Cell inner membrane</keyword>
<dbReference type="PROSITE" id="PS00456">
    <property type="entry name" value="NA_SOLUT_SYMP_1"/>
    <property type="match status" value="1"/>
</dbReference>
<dbReference type="PANTHER" id="PTHR48086:SF3">
    <property type="entry name" value="SODIUM_PROLINE SYMPORTER"/>
    <property type="match status" value="1"/>
</dbReference>
<evidence type="ECO:0000256" key="7">
    <source>
        <dbReference type="ARBA" id="ARBA00022989"/>
    </source>
</evidence>
<comment type="similarity">
    <text evidence="2 13">Belongs to the sodium:solute symporter (SSF) (TC 2.A.21) family.</text>
</comment>
<keyword evidence="5 14" id="KW-0812">Transmembrane</keyword>
<feature type="transmembrane region" description="Helical" evidence="14">
    <location>
        <begin position="66"/>
        <end position="87"/>
    </location>
</feature>
<comment type="subcellular location">
    <subcellularLocation>
        <location evidence="14">Cell inner membrane</location>
        <topology evidence="14">Multi-pass membrane protein</topology>
    </subcellularLocation>
    <subcellularLocation>
        <location evidence="1">Cell membrane</location>
        <topology evidence="1">Multi-pass membrane protein</topology>
    </subcellularLocation>
</comment>
<dbReference type="InterPro" id="IPR011851">
    <property type="entry name" value="Na/Pro_symporter"/>
</dbReference>
<name>A0ABX5CQ83_9ALTE</name>
<evidence type="ECO:0000256" key="10">
    <source>
        <dbReference type="ARBA" id="ARBA00023136"/>
    </source>
</evidence>
<comment type="catalytic activity">
    <reaction evidence="12">
        <text>L-proline(in) + Na(+)(in) = L-proline(out) + Na(+)(out)</text>
        <dbReference type="Rhea" id="RHEA:28967"/>
        <dbReference type="ChEBI" id="CHEBI:29101"/>
        <dbReference type="ChEBI" id="CHEBI:60039"/>
    </reaction>
</comment>
<keyword evidence="16" id="KW-1185">Reference proteome</keyword>
<keyword evidence="14" id="KW-0029">Amino-acid transport</keyword>
<keyword evidence="9 14" id="KW-0406">Ion transport</keyword>
<keyword evidence="3 14" id="KW-0813">Transport</keyword>
<organism evidence="15 16">
    <name type="scientific">Alteromonas gracilis</name>
    <dbReference type="NCBI Taxonomy" id="1479524"/>
    <lineage>
        <taxon>Bacteria</taxon>
        <taxon>Pseudomonadati</taxon>
        <taxon>Pseudomonadota</taxon>
        <taxon>Gammaproteobacteria</taxon>
        <taxon>Alteromonadales</taxon>
        <taxon>Alteromonadaceae</taxon>
        <taxon>Alteromonas/Salinimonas group</taxon>
        <taxon>Alteromonas</taxon>
    </lineage>
</organism>
<evidence type="ECO:0000256" key="11">
    <source>
        <dbReference type="ARBA" id="ARBA00023201"/>
    </source>
</evidence>
<dbReference type="InterPro" id="IPR018212">
    <property type="entry name" value="Na/solute_symporter_CS"/>
</dbReference>
<feature type="transmembrane region" description="Helical" evidence="14">
    <location>
        <begin position="275"/>
        <end position="296"/>
    </location>
</feature>
<feature type="transmembrane region" description="Helical" evidence="14">
    <location>
        <begin position="423"/>
        <end position="441"/>
    </location>
</feature>
<feature type="transmembrane region" description="Helical" evidence="14">
    <location>
        <begin position="316"/>
        <end position="336"/>
    </location>
</feature>
<comment type="function">
    <text evidence="14">Catalyzes the sodium-dependent uptake of extracellular L-proline.</text>
</comment>
<evidence type="ECO:0000256" key="3">
    <source>
        <dbReference type="ARBA" id="ARBA00022448"/>
    </source>
</evidence>
<protein>
    <recommendedName>
        <fullName evidence="14">Sodium/proline symporter</fullName>
    </recommendedName>
    <alternativeName>
        <fullName evidence="14">Proline permease</fullName>
    </alternativeName>
</protein>
<keyword evidence="11 14" id="KW-0739">Sodium transport</keyword>
<evidence type="ECO:0000256" key="12">
    <source>
        <dbReference type="ARBA" id="ARBA00033708"/>
    </source>
</evidence>
<evidence type="ECO:0000313" key="15">
    <source>
        <dbReference type="EMBL" id="PRO68491.1"/>
    </source>
</evidence>
<evidence type="ECO:0000256" key="14">
    <source>
        <dbReference type="RuleBase" id="RU366012"/>
    </source>
</evidence>
<evidence type="ECO:0000256" key="9">
    <source>
        <dbReference type="ARBA" id="ARBA00023065"/>
    </source>
</evidence>
<evidence type="ECO:0000256" key="6">
    <source>
        <dbReference type="ARBA" id="ARBA00022847"/>
    </source>
</evidence>
<dbReference type="InterPro" id="IPR050277">
    <property type="entry name" value="Sodium:Solute_Symporter"/>
</dbReference>
<gene>
    <name evidence="15" type="primary">putP</name>
    <name evidence="15" type="ORF">C6Y39_12685</name>
</gene>
<accession>A0ABX5CQ83</accession>
<evidence type="ECO:0000256" key="13">
    <source>
        <dbReference type="RuleBase" id="RU362091"/>
    </source>
</evidence>
<feature type="transmembrane region" description="Helical" evidence="14">
    <location>
        <begin position="396"/>
        <end position="416"/>
    </location>
</feature>
<feature type="transmembrane region" description="Helical" evidence="14">
    <location>
        <begin position="162"/>
        <end position="184"/>
    </location>
</feature>
<sequence>MLDSVYLSLALYFIVLLGIGAYGYFSTKNDVSGFMLGGRQLGPAVTALSAGASDMSGWILMGLPGLIFLVGINGIWMAIGLTIGAYLNYRLLAPRLRVYTEQLDDAVTIPEYLERRFNDNSRIIRVLCAAVIIVFFAIYTTSGLVAGGKLFESSFGLSYETGIYLTALVVVSYSTFGGFTAVSVTDFVQGCIMLVALVLVPVVAVLEIGGVNTTITQLQNLQPSLLSFQDTALITVVSAMAWGLGYFGQPHIIVRFMAIRGLKDLVAARRIGMSWMLTVTLGTIGVGLTGAAFAAANGLTIEDSETIFIVMSTTLFHPWVTGFLLAAILSAIMSTISSQLLVSSSSITEDVYYAFIRKKASQKERVIVARLSVVGVAFVALFLAQDRSNSVLSLVGNAWAGFGAAFGPLILISLYWDKMTKNGAIAGIVCGGLTTILWSNMNVSLGFGLNTSDVYELIPGFLASTLAILLVSMTEKHSERFEQCHHNVLKKLQN</sequence>
<feature type="transmembrane region" description="Helical" evidence="14">
    <location>
        <begin position="123"/>
        <end position="142"/>
    </location>
</feature>
<feature type="transmembrane region" description="Helical" evidence="14">
    <location>
        <begin position="6"/>
        <end position="25"/>
    </location>
</feature>
<keyword evidence="7 14" id="KW-1133">Transmembrane helix</keyword>
<dbReference type="InterPro" id="IPR038377">
    <property type="entry name" value="Na/Glc_symporter_sf"/>
</dbReference>
<dbReference type="Gene3D" id="1.20.1730.10">
    <property type="entry name" value="Sodium/glucose cotransporter"/>
    <property type="match status" value="1"/>
</dbReference>
<dbReference type="CDD" id="cd11475">
    <property type="entry name" value="SLC5sbd_PutP"/>
    <property type="match status" value="1"/>
</dbReference>
<dbReference type="Proteomes" id="UP000239539">
    <property type="component" value="Unassembled WGS sequence"/>
</dbReference>
<keyword evidence="4" id="KW-1003">Cell membrane</keyword>
<dbReference type="PROSITE" id="PS50283">
    <property type="entry name" value="NA_SOLUT_SYMP_3"/>
    <property type="match status" value="1"/>
</dbReference>
<feature type="transmembrane region" description="Helical" evidence="14">
    <location>
        <begin position="453"/>
        <end position="471"/>
    </location>
</feature>
<keyword evidence="6 14" id="KW-0769">Symport</keyword>
<proteinExistence type="inferred from homology"/>
<dbReference type="Pfam" id="PF00474">
    <property type="entry name" value="SSF"/>
    <property type="match status" value="1"/>
</dbReference>